<sequence>MRKGAYTEKRVRKVRFNESVAQCVLVEGGVRVLSDTRLHEDEPVIGFGPRRRRWEYNRVVTAEDIEAFLPVETQQVVNGLIVGGNEVVDVPGETLVLLEDTTNYVLSADSLSKTVASQHNSDGESSDNDTSSRHKSLYNPTFIFESDEEDSDTETEEDDKDNNDRSSKALYNEEREARKIRLYRHTSDDSTRVNSIAPSPQLSHSPIFEHTDK</sequence>
<evidence type="ECO:0000256" key="1">
    <source>
        <dbReference type="SAM" id="MobiDB-lite"/>
    </source>
</evidence>
<feature type="compositionally biased region" description="Polar residues" evidence="1">
    <location>
        <begin position="192"/>
        <end position="204"/>
    </location>
</feature>
<proteinExistence type="predicted"/>
<feature type="compositionally biased region" description="Basic and acidic residues" evidence="1">
    <location>
        <begin position="162"/>
        <end position="191"/>
    </location>
</feature>
<dbReference type="EMBL" id="JBEVYD010000012">
    <property type="protein sequence ID" value="KAL3228955.1"/>
    <property type="molecule type" value="Genomic_DNA"/>
</dbReference>
<accession>A0ABR4NMI3</accession>
<keyword evidence="3" id="KW-1185">Reference proteome</keyword>
<name>A0ABR4NMI3_9SACH</name>
<organism evidence="2 3">
    <name type="scientific">Nakaseomyces bracarensis</name>
    <dbReference type="NCBI Taxonomy" id="273131"/>
    <lineage>
        <taxon>Eukaryota</taxon>
        <taxon>Fungi</taxon>
        <taxon>Dikarya</taxon>
        <taxon>Ascomycota</taxon>
        <taxon>Saccharomycotina</taxon>
        <taxon>Saccharomycetes</taxon>
        <taxon>Saccharomycetales</taxon>
        <taxon>Saccharomycetaceae</taxon>
        <taxon>Nakaseomyces</taxon>
    </lineage>
</organism>
<evidence type="ECO:0000313" key="2">
    <source>
        <dbReference type="EMBL" id="KAL3228955.1"/>
    </source>
</evidence>
<protein>
    <submittedName>
        <fullName evidence="2">Uncharacterized protein</fullName>
    </submittedName>
</protein>
<gene>
    <name evidence="2" type="ORF">RNJ44_02042</name>
</gene>
<feature type="compositionally biased region" description="Acidic residues" evidence="1">
    <location>
        <begin position="145"/>
        <end position="161"/>
    </location>
</feature>
<dbReference type="Proteomes" id="UP001623330">
    <property type="component" value="Unassembled WGS sequence"/>
</dbReference>
<comment type="caution">
    <text evidence="2">The sequence shown here is derived from an EMBL/GenBank/DDBJ whole genome shotgun (WGS) entry which is preliminary data.</text>
</comment>
<reference evidence="2 3" key="1">
    <citation type="submission" date="2024-05" db="EMBL/GenBank/DDBJ databases">
        <title>Long read based assembly of the Candida bracarensis genome reveals expanded adhesin content.</title>
        <authorList>
            <person name="Marcet-Houben M."/>
            <person name="Ksiezopolska E."/>
            <person name="Gabaldon T."/>
        </authorList>
    </citation>
    <scope>NUCLEOTIDE SEQUENCE [LARGE SCALE GENOMIC DNA]</scope>
    <source>
        <strain evidence="2 3">CBM6</strain>
    </source>
</reference>
<evidence type="ECO:0000313" key="3">
    <source>
        <dbReference type="Proteomes" id="UP001623330"/>
    </source>
</evidence>
<feature type="region of interest" description="Disordered" evidence="1">
    <location>
        <begin position="115"/>
        <end position="213"/>
    </location>
</feature>